<gene>
    <name evidence="2" type="ORF">KMZ29_07420</name>
</gene>
<accession>A0A975RNI3</accession>
<evidence type="ECO:0000313" key="3">
    <source>
        <dbReference type="Proteomes" id="UP000680839"/>
    </source>
</evidence>
<evidence type="ECO:0000313" key="2">
    <source>
        <dbReference type="EMBL" id="QWG14490.1"/>
    </source>
</evidence>
<feature type="region of interest" description="Disordered" evidence="1">
    <location>
        <begin position="1"/>
        <end position="21"/>
    </location>
</feature>
<protein>
    <submittedName>
        <fullName evidence="2">Uncharacterized protein</fullName>
    </submittedName>
</protein>
<reference evidence="2" key="1">
    <citation type="submission" date="2021-06" db="EMBL/GenBank/DDBJ databases">
        <title>Bradyrhizobium sp. S2-20-1 Genome sequencing.</title>
        <authorList>
            <person name="Jin L."/>
        </authorList>
    </citation>
    <scope>NUCLEOTIDE SEQUENCE</scope>
    <source>
        <strain evidence="2">S2-20-1</strain>
    </source>
</reference>
<dbReference type="EMBL" id="CP076134">
    <property type="protein sequence ID" value="QWG14490.1"/>
    <property type="molecule type" value="Genomic_DNA"/>
</dbReference>
<proteinExistence type="predicted"/>
<dbReference type="AlphaFoldDB" id="A0A975RNI3"/>
<evidence type="ECO:0000256" key="1">
    <source>
        <dbReference type="SAM" id="MobiDB-lite"/>
    </source>
</evidence>
<dbReference type="Proteomes" id="UP000680839">
    <property type="component" value="Chromosome"/>
</dbReference>
<sequence>MHSKRQSSESPAAKRSPGGFVPPDVLLDDLGKRVPRYLADVDQGKLIYPACKRTLSDVDGDVGSVWDHTRLEAMQYVMAVPGHDSGLLSAASRQLEMIDAYLFQRPHADTVIDFTGTATADFSIAIVAGLNWLTHCAELAGVPPAQQSGTLRNFRKLVTLSQRWWLTEGAVERCGRLLANGEQPPLMLYLIWSEYTRLAKQIAGAAIFGDSIDRSAKLVSLPADLIPRFEAARNPGDLLSS</sequence>
<name>A0A975RNI3_9BRAD</name>
<organism evidence="2 3">
    <name type="scientific">Bradyrhizobium sediminis</name>
    <dbReference type="NCBI Taxonomy" id="2840469"/>
    <lineage>
        <taxon>Bacteria</taxon>
        <taxon>Pseudomonadati</taxon>
        <taxon>Pseudomonadota</taxon>
        <taxon>Alphaproteobacteria</taxon>
        <taxon>Hyphomicrobiales</taxon>
        <taxon>Nitrobacteraceae</taxon>
        <taxon>Bradyrhizobium</taxon>
    </lineage>
</organism>
<dbReference type="RefSeq" id="WP_215623108.1">
    <property type="nucleotide sequence ID" value="NZ_CP076134.1"/>
</dbReference>